<dbReference type="InterPro" id="IPR001101">
    <property type="entry name" value="Plectin_repeat"/>
</dbReference>
<evidence type="ECO:0000313" key="2">
    <source>
        <dbReference type="Proteomes" id="UP000639338"/>
    </source>
</evidence>
<comment type="caution">
    <text evidence="1">The sequence shown here is derived from an EMBL/GenBank/DDBJ whole genome shotgun (WGS) entry which is preliminary data.</text>
</comment>
<name>A0A835CQV6_APHGI</name>
<dbReference type="SUPFAM" id="SSF75399">
    <property type="entry name" value="Plakin repeat"/>
    <property type="match status" value="3"/>
</dbReference>
<sequence length="329" mass="36449">MHHYIYNSSAGAIVIDGERLTLDKAIIKGLIRHDSPSIKDPHTCEVITLSDAIKFGLIDSNNGTALDLLTGTALSIIDAMDPGLVVLEKRKISLPDTVFKGFYDPKSGHFTSLETREWLPTDRAIKEGVIDPTSEIVKNSKEQSIDFQEAFEEGVLLEARRPMSFSEALLKGIFDKKTSLFLDPKTGSYLILLQAIERNIIDADSVTVKNSTIIGYSKKISLVKVIKLGIIDGKTGKVKDINYKKNNTEITFDQAYEIGLIIDNKAAISIQRAIHQGLYDDKSSKIIDPSSGRSITLLEATHICIISPKLICYWDKRGEILLPLAETCR</sequence>
<proteinExistence type="predicted"/>
<dbReference type="AlphaFoldDB" id="A0A835CQV6"/>
<dbReference type="GO" id="GO:0005856">
    <property type="term" value="C:cytoskeleton"/>
    <property type="evidence" value="ECO:0007669"/>
    <property type="project" value="InterPro"/>
</dbReference>
<dbReference type="SMART" id="SM00250">
    <property type="entry name" value="PLEC"/>
    <property type="match status" value="4"/>
</dbReference>
<dbReference type="InterPro" id="IPR035915">
    <property type="entry name" value="Plakin_repeat_sf"/>
</dbReference>
<evidence type="ECO:0000313" key="1">
    <source>
        <dbReference type="EMBL" id="KAF7990603.1"/>
    </source>
</evidence>
<gene>
    <name evidence="1" type="ORF">HCN44_000408</name>
</gene>
<dbReference type="Proteomes" id="UP000639338">
    <property type="component" value="Unassembled WGS sequence"/>
</dbReference>
<reference evidence="1 2" key="1">
    <citation type="submission" date="2020-08" db="EMBL/GenBank/DDBJ databases">
        <title>Aphidius gifuensis genome sequencing and assembly.</title>
        <authorList>
            <person name="Du Z."/>
        </authorList>
    </citation>
    <scope>NUCLEOTIDE SEQUENCE [LARGE SCALE GENOMIC DNA]</scope>
    <source>
        <strain evidence="1">YNYX2018</strain>
        <tissue evidence="1">Adults</tissue>
    </source>
</reference>
<protein>
    <submittedName>
        <fullName evidence="1">Uncharacterized protein</fullName>
    </submittedName>
</protein>
<organism evidence="1 2">
    <name type="scientific">Aphidius gifuensis</name>
    <name type="common">Parasitoid wasp</name>
    <dbReference type="NCBI Taxonomy" id="684658"/>
    <lineage>
        <taxon>Eukaryota</taxon>
        <taxon>Metazoa</taxon>
        <taxon>Ecdysozoa</taxon>
        <taxon>Arthropoda</taxon>
        <taxon>Hexapoda</taxon>
        <taxon>Insecta</taxon>
        <taxon>Pterygota</taxon>
        <taxon>Neoptera</taxon>
        <taxon>Endopterygota</taxon>
        <taxon>Hymenoptera</taxon>
        <taxon>Apocrita</taxon>
        <taxon>Ichneumonoidea</taxon>
        <taxon>Braconidae</taxon>
        <taxon>Aphidiinae</taxon>
        <taxon>Aphidius</taxon>
    </lineage>
</organism>
<dbReference type="EMBL" id="JACMRX010000004">
    <property type="protein sequence ID" value="KAF7990603.1"/>
    <property type="molecule type" value="Genomic_DNA"/>
</dbReference>
<dbReference type="Gene3D" id="3.90.1290.10">
    <property type="entry name" value="Plakin repeat"/>
    <property type="match status" value="2"/>
</dbReference>
<accession>A0A835CQV6</accession>
<keyword evidence="2" id="KW-1185">Reference proteome</keyword>